<evidence type="ECO:0000256" key="14">
    <source>
        <dbReference type="ARBA" id="ARBA00023136"/>
    </source>
</evidence>
<dbReference type="Pfam" id="PF00672">
    <property type="entry name" value="HAMP"/>
    <property type="match status" value="1"/>
</dbReference>
<dbReference type="Gene3D" id="1.10.287.130">
    <property type="match status" value="1"/>
</dbReference>
<evidence type="ECO:0000256" key="8">
    <source>
        <dbReference type="ARBA" id="ARBA00022692"/>
    </source>
</evidence>
<keyword evidence="13" id="KW-0902">Two-component regulatory system</keyword>
<evidence type="ECO:0000256" key="1">
    <source>
        <dbReference type="ARBA" id="ARBA00000085"/>
    </source>
</evidence>
<evidence type="ECO:0000256" key="3">
    <source>
        <dbReference type="ARBA" id="ARBA00012438"/>
    </source>
</evidence>
<comment type="caution">
    <text evidence="18">The sequence shown here is derived from an EMBL/GenBank/DDBJ whole genome shotgun (WGS) entry which is preliminary data.</text>
</comment>
<dbReference type="AlphaFoldDB" id="A0A2T5VCN6"/>
<dbReference type="SMART" id="SM00387">
    <property type="entry name" value="HATPase_c"/>
    <property type="match status" value="1"/>
</dbReference>
<evidence type="ECO:0000256" key="2">
    <source>
        <dbReference type="ARBA" id="ARBA00004429"/>
    </source>
</evidence>
<organism evidence="18 19">
    <name type="scientific">Breoghania corrubedonensis</name>
    <dbReference type="NCBI Taxonomy" id="665038"/>
    <lineage>
        <taxon>Bacteria</taxon>
        <taxon>Pseudomonadati</taxon>
        <taxon>Pseudomonadota</taxon>
        <taxon>Alphaproteobacteria</taxon>
        <taxon>Hyphomicrobiales</taxon>
        <taxon>Stappiaceae</taxon>
        <taxon>Breoghania</taxon>
    </lineage>
</organism>
<evidence type="ECO:0000256" key="7">
    <source>
        <dbReference type="ARBA" id="ARBA00022679"/>
    </source>
</evidence>
<comment type="catalytic activity">
    <reaction evidence="1">
        <text>ATP + protein L-histidine = ADP + protein N-phospho-L-histidine.</text>
        <dbReference type="EC" id="2.7.13.3"/>
    </reaction>
</comment>
<dbReference type="SUPFAM" id="SSF47384">
    <property type="entry name" value="Homodimeric domain of signal transducing histidine kinase"/>
    <property type="match status" value="1"/>
</dbReference>
<keyword evidence="6" id="KW-0597">Phosphoprotein</keyword>
<feature type="domain" description="HAMP" evidence="17">
    <location>
        <begin position="175"/>
        <end position="228"/>
    </location>
</feature>
<keyword evidence="9" id="KW-0547">Nucleotide-binding</keyword>
<evidence type="ECO:0000259" key="17">
    <source>
        <dbReference type="PROSITE" id="PS50885"/>
    </source>
</evidence>
<proteinExistence type="predicted"/>
<dbReference type="InterPro" id="IPR005467">
    <property type="entry name" value="His_kinase_dom"/>
</dbReference>
<evidence type="ECO:0000313" key="19">
    <source>
        <dbReference type="Proteomes" id="UP000244081"/>
    </source>
</evidence>
<dbReference type="InterPro" id="IPR003661">
    <property type="entry name" value="HisK_dim/P_dom"/>
</dbReference>
<name>A0A2T5VCN6_9HYPH</name>
<accession>A0A2T5VCN6</accession>
<sequence length="438" mass="46861">MRCRLPLPRGVAGQMVVALVASLILIHGISFAVFVLGNLTGREMPGQMHRLAAAVWTLDALPGDTRLEALQSLRRGGPGLNLALAQSPPAGFDWSGEGLPNPLVEELGRHFGIGIAAGPAGGDTVKLAFRLHDGSVLLAEGSRAERPPFFFAGPAFITALFLAVSLAVLGGWAAHELIRPLQRLAGAVERFGSDTIEPEDLPQEGPAEVRRVAFALNRMQHRINQLMENRVRMLAAIGHDLRTPITRLRLRAEYVEDPALRQSFIEDLDHMDALLQGGLTYLREGRSGEPTVTVDLASLLSTVSDQFVDLGQDVPLEGVSCRVPVAGRPSELLRLFSNLVDNAVKHAGGGMIRLTVVAGRVRVEVVDHGPGIADRDKIAMQEPFVSGDAARNKDRPVGFGLGLSICRAIARGHGGAFTLLDTPGGGLTVRVELPLKTQ</sequence>
<dbReference type="InterPro" id="IPR004358">
    <property type="entry name" value="Sig_transdc_His_kin-like_C"/>
</dbReference>
<feature type="domain" description="Histidine kinase" evidence="16">
    <location>
        <begin position="236"/>
        <end position="437"/>
    </location>
</feature>
<dbReference type="InterPro" id="IPR003594">
    <property type="entry name" value="HATPase_dom"/>
</dbReference>
<dbReference type="InterPro" id="IPR003660">
    <property type="entry name" value="HAMP_dom"/>
</dbReference>
<dbReference type="OrthoDB" id="9804645at2"/>
<dbReference type="EMBL" id="QAYG01000002">
    <property type="protein sequence ID" value="PTW61523.1"/>
    <property type="molecule type" value="Genomic_DNA"/>
</dbReference>
<evidence type="ECO:0000256" key="4">
    <source>
        <dbReference type="ARBA" id="ARBA00022475"/>
    </source>
</evidence>
<keyword evidence="10 18" id="KW-0418">Kinase</keyword>
<protein>
    <recommendedName>
        <fullName evidence="3">histidine kinase</fullName>
        <ecNumber evidence="3">2.7.13.3</ecNumber>
    </recommendedName>
</protein>
<dbReference type="EC" id="2.7.13.3" evidence="3"/>
<evidence type="ECO:0000256" key="13">
    <source>
        <dbReference type="ARBA" id="ARBA00023012"/>
    </source>
</evidence>
<evidence type="ECO:0000256" key="15">
    <source>
        <dbReference type="SAM" id="Phobius"/>
    </source>
</evidence>
<dbReference type="CDD" id="cd00075">
    <property type="entry name" value="HATPase"/>
    <property type="match status" value="1"/>
</dbReference>
<keyword evidence="19" id="KW-1185">Reference proteome</keyword>
<feature type="transmembrane region" description="Helical" evidence="15">
    <location>
        <begin position="15"/>
        <end position="40"/>
    </location>
</feature>
<dbReference type="CDD" id="cd06225">
    <property type="entry name" value="HAMP"/>
    <property type="match status" value="1"/>
</dbReference>
<dbReference type="SUPFAM" id="SSF55874">
    <property type="entry name" value="ATPase domain of HSP90 chaperone/DNA topoisomerase II/histidine kinase"/>
    <property type="match status" value="1"/>
</dbReference>
<keyword evidence="7" id="KW-0808">Transferase</keyword>
<feature type="transmembrane region" description="Helical" evidence="15">
    <location>
        <begin position="149"/>
        <end position="174"/>
    </location>
</feature>
<dbReference type="InterPro" id="IPR036890">
    <property type="entry name" value="HATPase_C_sf"/>
</dbReference>
<reference evidence="18 19" key="1">
    <citation type="submission" date="2018-04" db="EMBL/GenBank/DDBJ databases">
        <title>Genomic Encyclopedia of Archaeal and Bacterial Type Strains, Phase II (KMG-II): from individual species to whole genera.</title>
        <authorList>
            <person name="Goeker M."/>
        </authorList>
    </citation>
    <scope>NUCLEOTIDE SEQUENCE [LARGE SCALE GENOMIC DNA]</scope>
    <source>
        <strain evidence="18 19">DSM 23382</strain>
    </source>
</reference>
<dbReference type="GO" id="GO:0000155">
    <property type="term" value="F:phosphorelay sensor kinase activity"/>
    <property type="evidence" value="ECO:0007669"/>
    <property type="project" value="InterPro"/>
</dbReference>
<comment type="subcellular location">
    <subcellularLocation>
        <location evidence="2">Cell inner membrane</location>
        <topology evidence="2">Multi-pass membrane protein</topology>
    </subcellularLocation>
</comment>
<evidence type="ECO:0000256" key="12">
    <source>
        <dbReference type="ARBA" id="ARBA00022989"/>
    </source>
</evidence>
<dbReference type="GO" id="GO:0005524">
    <property type="term" value="F:ATP binding"/>
    <property type="evidence" value="ECO:0007669"/>
    <property type="project" value="UniProtKB-KW"/>
</dbReference>
<gene>
    <name evidence="18" type="ORF">C8N35_102234</name>
</gene>
<dbReference type="PANTHER" id="PTHR44936:SF5">
    <property type="entry name" value="SENSOR HISTIDINE KINASE ENVZ"/>
    <property type="match status" value="1"/>
</dbReference>
<dbReference type="PANTHER" id="PTHR44936">
    <property type="entry name" value="SENSOR PROTEIN CREC"/>
    <property type="match status" value="1"/>
</dbReference>
<evidence type="ECO:0000256" key="9">
    <source>
        <dbReference type="ARBA" id="ARBA00022741"/>
    </source>
</evidence>
<dbReference type="SMART" id="SM00304">
    <property type="entry name" value="HAMP"/>
    <property type="match status" value="1"/>
</dbReference>
<dbReference type="Pfam" id="PF02518">
    <property type="entry name" value="HATPase_c"/>
    <property type="match status" value="1"/>
</dbReference>
<keyword evidence="12 15" id="KW-1133">Transmembrane helix</keyword>
<evidence type="ECO:0000256" key="11">
    <source>
        <dbReference type="ARBA" id="ARBA00022840"/>
    </source>
</evidence>
<keyword evidence="11" id="KW-0067">ATP-binding</keyword>
<dbReference type="PRINTS" id="PR00344">
    <property type="entry name" value="BCTRLSENSOR"/>
</dbReference>
<keyword evidence="4" id="KW-1003">Cell membrane</keyword>
<dbReference type="CDD" id="cd00082">
    <property type="entry name" value="HisKA"/>
    <property type="match status" value="1"/>
</dbReference>
<dbReference type="Proteomes" id="UP000244081">
    <property type="component" value="Unassembled WGS sequence"/>
</dbReference>
<evidence type="ECO:0000256" key="5">
    <source>
        <dbReference type="ARBA" id="ARBA00022519"/>
    </source>
</evidence>
<keyword evidence="5" id="KW-0997">Cell inner membrane</keyword>
<dbReference type="Gene3D" id="3.30.565.10">
    <property type="entry name" value="Histidine kinase-like ATPase, C-terminal domain"/>
    <property type="match status" value="1"/>
</dbReference>
<dbReference type="InterPro" id="IPR050980">
    <property type="entry name" value="2C_sensor_his_kinase"/>
</dbReference>
<evidence type="ECO:0000313" key="18">
    <source>
        <dbReference type="EMBL" id="PTW61523.1"/>
    </source>
</evidence>
<dbReference type="PROSITE" id="PS50885">
    <property type="entry name" value="HAMP"/>
    <property type="match status" value="1"/>
</dbReference>
<dbReference type="GO" id="GO:0005886">
    <property type="term" value="C:plasma membrane"/>
    <property type="evidence" value="ECO:0007669"/>
    <property type="project" value="UniProtKB-SubCell"/>
</dbReference>
<evidence type="ECO:0000256" key="10">
    <source>
        <dbReference type="ARBA" id="ARBA00022777"/>
    </source>
</evidence>
<evidence type="ECO:0000256" key="6">
    <source>
        <dbReference type="ARBA" id="ARBA00022553"/>
    </source>
</evidence>
<evidence type="ECO:0000259" key="16">
    <source>
        <dbReference type="PROSITE" id="PS50109"/>
    </source>
</evidence>
<dbReference type="PROSITE" id="PS50109">
    <property type="entry name" value="HIS_KIN"/>
    <property type="match status" value="1"/>
</dbReference>
<keyword evidence="8 15" id="KW-0812">Transmembrane</keyword>
<dbReference type="InterPro" id="IPR036097">
    <property type="entry name" value="HisK_dim/P_sf"/>
</dbReference>
<keyword evidence="14 15" id="KW-0472">Membrane</keyword>